<protein>
    <submittedName>
        <fullName evidence="2">Uncharacterized protein</fullName>
    </submittedName>
</protein>
<proteinExistence type="predicted"/>
<evidence type="ECO:0000313" key="2">
    <source>
        <dbReference type="EMBL" id="PPR06355.1"/>
    </source>
</evidence>
<dbReference type="Proteomes" id="UP000284706">
    <property type="component" value="Unassembled WGS sequence"/>
</dbReference>
<evidence type="ECO:0000256" key="1">
    <source>
        <dbReference type="SAM" id="MobiDB-lite"/>
    </source>
</evidence>
<dbReference type="AlphaFoldDB" id="A0A409YTJ7"/>
<sequence length="71" mass="7675">MVLPLTALNLNAHNFDRFESLTDSNIAVSASTQSDPTAKEPQAGSKMQGAKGWNCGMVCEEKEGRQNSPTY</sequence>
<keyword evidence="3" id="KW-1185">Reference proteome</keyword>
<organism evidence="2 3">
    <name type="scientific">Gymnopilus dilepis</name>
    <dbReference type="NCBI Taxonomy" id="231916"/>
    <lineage>
        <taxon>Eukaryota</taxon>
        <taxon>Fungi</taxon>
        <taxon>Dikarya</taxon>
        <taxon>Basidiomycota</taxon>
        <taxon>Agaricomycotina</taxon>
        <taxon>Agaricomycetes</taxon>
        <taxon>Agaricomycetidae</taxon>
        <taxon>Agaricales</taxon>
        <taxon>Agaricineae</taxon>
        <taxon>Hymenogastraceae</taxon>
        <taxon>Gymnopilus</taxon>
    </lineage>
</organism>
<name>A0A409YTJ7_9AGAR</name>
<gene>
    <name evidence="2" type="ORF">CVT26_004630</name>
</gene>
<dbReference type="InParanoid" id="A0A409YTJ7"/>
<comment type="caution">
    <text evidence="2">The sequence shown here is derived from an EMBL/GenBank/DDBJ whole genome shotgun (WGS) entry which is preliminary data.</text>
</comment>
<evidence type="ECO:0000313" key="3">
    <source>
        <dbReference type="Proteomes" id="UP000284706"/>
    </source>
</evidence>
<feature type="region of interest" description="Disordered" evidence="1">
    <location>
        <begin position="29"/>
        <end position="51"/>
    </location>
</feature>
<reference evidence="2 3" key="1">
    <citation type="journal article" date="2018" name="Evol. Lett.">
        <title>Horizontal gene cluster transfer increased hallucinogenic mushroom diversity.</title>
        <authorList>
            <person name="Reynolds H.T."/>
            <person name="Vijayakumar V."/>
            <person name="Gluck-Thaler E."/>
            <person name="Korotkin H.B."/>
            <person name="Matheny P.B."/>
            <person name="Slot J.C."/>
        </authorList>
    </citation>
    <scope>NUCLEOTIDE SEQUENCE [LARGE SCALE GENOMIC DNA]</scope>
    <source>
        <strain evidence="2 3">SRW20</strain>
    </source>
</reference>
<dbReference type="EMBL" id="NHYE01000332">
    <property type="protein sequence ID" value="PPR06355.1"/>
    <property type="molecule type" value="Genomic_DNA"/>
</dbReference>
<accession>A0A409YTJ7</accession>